<keyword evidence="1" id="KW-1133">Transmembrane helix</keyword>
<comment type="caution">
    <text evidence="2">The sequence shown here is derived from an EMBL/GenBank/DDBJ whole genome shotgun (WGS) entry which is preliminary data.</text>
</comment>
<accession>A0ABR5CMQ9</accession>
<name>A0ABR5CMQ9_9HYPH</name>
<feature type="transmembrane region" description="Helical" evidence="1">
    <location>
        <begin position="20"/>
        <end position="41"/>
    </location>
</feature>
<sequence>MKKQTKQALLVSAGNITIEVILLMVLWFLFVQALPIIDAFGQQVTQGSIEKSVLTASAIATLVLMTVAYHKLWSYLKSQWLLLIHCSYGRG</sequence>
<keyword evidence="3" id="KW-1185">Reference proteome</keyword>
<feature type="transmembrane region" description="Helical" evidence="1">
    <location>
        <begin position="53"/>
        <end position="73"/>
    </location>
</feature>
<protein>
    <recommendedName>
        <fullName evidence="4">ABC transmembrane type-1 domain-containing protein</fullName>
    </recommendedName>
</protein>
<evidence type="ECO:0000313" key="2">
    <source>
        <dbReference type="EMBL" id="KJF66029.1"/>
    </source>
</evidence>
<proteinExistence type="predicted"/>
<dbReference type="Proteomes" id="UP000052068">
    <property type="component" value="Unassembled WGS sequence"/>
</dbReference>
<keyword evidence="1" id="KW-0812">Transmembrane</keyword>
<dbReference type="EMBL" id="JWJH01000020">
    <property type="protein sequence ID" value="KJF66029.1"/>
    <property type="molecule type" value="Genomic_DNA"/>
</dbReference>
<evidence type="ECO:0000256" key="1">
    <source>
        <dbReference type="SAM" id="Phobius"/>
    </source>
</evidence>
<organism evidence="2 3">
    <name type="scientific">Rhizobium nepotum 39/7</name>
    <dbReference type="NCBI Taxonomy" id="1368418"/>
    <lineage>
        <taxon>Bacteria</taxon>
        <taxon>Pseudomonadati</taxon>
        <taxon>Pseudomonadota</taxon>
        <taxon>Alphaproteobacteria</taxon>
        <taxon>Hyphomicrobiales</taxon>
        <taxon>Rhizobiaceae</taxon>
        <taxon>Rhizobium/Agrobacterium group</taxon>
        <taxon>Rhizobium</taxon>
    </lineage>
</organism>
<gene>
    <name evidence="2" type="ORF">RS75_20375</name>
</gene>
<reference evidence="2 3" key="1">
    <citation type="submission" date="2015-03" db="EMBL/GenBank/DDBJ databases">
        <title>Draft Genome Sequences of Agrobacterium nepotum Strain 39/7T (= CFBP 7436T = LMG 26435T) and Agrobacterium sp. Strain KFB 330 (= CFBP 8308 = LMG 28674).</title>
        <authorList>
            <person name="Kuzmanovic N."/>
            <person name="Pulawska J."/>
            <person name="Obradovic A."/>
        </authorList>
    </citation>
    <scope>NUCLEOTIDE SEQUENCE [LARGE SCALE GENOMIC DNA]</scope>
    <source>
        <strain evidence="2 3">39/7</strain>
    </source>
</reference>
<keyword evidence="1" id="KW-0472">Membrane</keyword>
<evidence type="ECO:0000313" key="3">
    <source>
        <dbReference type="Proteomes" id="UP000052068"/>
    </source>
</evidence>
<evidence type="ECO:0008006" key="4">
    <source>
        <dbReference type="Google" id="ProtNLM"/>
    </source>
</evidence>
<dbReference type="RefSeq" id="WP_045023847.1">
    <property type="nucleotide sequence ID" value="NZ_JWJH01000020.1"/>
</dbReference>